<evidence type="ECO:0000259" key="2">
    <source>
        <dbReference type="Pfam" id="PF18291"/>
    </source>
</evidence>
<dbReference type="InterPro" id="IPR041607">
    <property type="entry name" value="HU-HIG"/>
</dbReference>
<keyword evidence="1 3" id="KW-0238">DNA-binding</keyword>
<dbReference type="InterPro" id="IPR010992">
    <property type="entry name" value="IHF-like_DNA-bd_dom_sf"/>
</dbReference>
<proteinExistence type="predicted"/>
<feature type="domain" description="HU" evidence="2">
    <location>
        <begin position="1"/>
        <end position="125"/>
    </location>
</feature>
<dbReference type="InterPro" id="IPR005902">
    <property type="entry name" value="HU_DNA-bd_put"/>
</dbReference>
<dbReference type="EMBL" id="JAGUCN010000032">
    <property type="protein sequence ID" value="MBS2213685.1"/>
    <property type="molecule type" value="Genomic_DNA"/>
</dbReference>
<dbReference type="RefSeq" id="WP_212231219.1">
    <property type="nucleotide sequence ID" value="NZ_JAGUCN010000032.1"/>
</dbReference>
<evidence type="ECO:0000313" key="3">
    <source>
        <dbReference type="EMBL" id="MBS2213685.1"/>
    </source>
</evidence>
<keyword evidence="4" id="KW-1185">Reference proteome</keyword>
<organism evidence="3 4">
    <name type="scientific">Carboxylicivirga mesophila</name>
    <dbReference type="NCBI Taxonomy" id="1166478"/>
    <lineage>
        <taxon>Bacteria</taxon>
        <taxon>Pseudomonadati</taxon>
        <taxon>Bacteroidota</taxon>
        <taxon>Bacteroidia</taxon>
        <taxon>Marinilabiliales</taxon>
        <taxon>Marinilabiliaceae</taxon>
        <taxon>Carboxylicivirga</taxon>
    </lineage>
</organism>
<dbReference type="NCBIfam" id="TIGR01201">
    <property type="entry name" value="HU_rel"/>
    <property type="match status" value="1"/>
</dbReference>
<sequence>MSLKYKKVRQAVADADGKQREIHYARACKRRRVKLDEVAEHIAGYTTLSRGEVHSVLIALTDSIPGYLLDNQSVELGDLGTLSLHFTSHSEETEEAVTWRSIKDLKVQFRAGVRFKKMLKHASFKLVKE</sequence>
<comment type="caution">
    <text evidence="3">The sequence shown here is derived from an EMBL/GenBank/DDBJ whole genome shotgun (WGS) entry which is preliminary data.</text>
</comment>
<dbReference type="GO" id="GO:0003677">
    <property type="term" value="F:DNA binding"/>
    <property type="evidence" value="ECO:0007669"/>
    <property type="project" value="UniProtKB-KW"/>
</dbReference>
<evidence type="ECO:0000313" key="4">
    <source>
        <dbReference type="Proteomes" id="UP000721861"/>
    </source>
</evidence>
<protein>
    <submittedName>
        <fullName evidence="3">HU family DNA-binding protein</fullName>
    </submittedName>
</protein>
<dbReference type="Pfam" id="PF18291">
    <property type="entry name" value="HU-HIG"/>
    <property type="match status" value="1"/>
</dbReference>
<dbReference type="SUPFAM" id="SSF47729">
    <property type="entry name" value="IHF-like DNA-binding proteins"/>
    <property type="match status" value="1"/>
</dbReference>
<dbReference type="Proteomes" id="UP000721861">
    <property type="component" value="Unassembled WGS sequence"/>
</dbReference>
<accession>A0ABS5KFA2</accession>
<dbReference type="Gene3D" id="4.10.520.10">
    <property type="entry name" value="IHF-like DNA-binding proteins"/>
    <property type="match status" value="1"/>
</dbReference>
<gene>
    <name evidence="3" type="ORF">KEM09_19910</name>
</gene>
<reference evidence="3 4" key="1">
    <citation type="journal article" date="2014" name="Int. J. Syst. Evol. Microbiol.">
        <title>Carboxylicivirga gen. nov. in the family Marinilabiliaceae with two novel species, Carboxylicivirga mesophila sp. nov. and Carboxylicivirga taeanensis sp. nov., and reclassification of Cytophaga fermentans as Saccharicrinis fermentans gen. nov., comb. nov.</title>
        <authorList>
            <person name="Yang S.H."/>
            <person name="Seo H.S."/>
            <person name="Woo J.H."/>
            <person name="Oh H.M."/>
            <person name="Jang H."/>
            <person name="Lee J.H."/>
            <person name="Kim S.J."/>
            <person name="Kwon K.K."/>
        </authorList>
    </citation>
    <scope>NUCLEOTIDE SEQUENCE [LARGE SCALE GENOMIC DNA]</scope>
    <source>
        <strain evidence="3 4">JCM 18290</strain>
    </source>
</reference>
<name>A0ABS5KFA2_9BACT</name>
<evidence type="ECO:0000256" key="1">
    <source>
        <dbReference type="ARBA" id="ARBA00023125"/>
    </source>
</evidence>